<gene>
    <name evidence="2" type="ORF">POF43_023375</name>
    <name evidence="3" type="ORF">POF50_019925</name>
</gene>
<evidence type="ECO:0000313" key="2">
    <source>
        <dbReference type="EMBL" id="MDI5965632.1"/>
    </source>
</evidence>
<dbReference type="Pfam" id="PF04993">
    <property type="entry name" value="TfoX_N"/>
    <property type="match status" value="1"/>
</dbReference>
<accession>A0AA90H412</accession>
<reference evidence="3 4" key="1">
    <citation type="submission" date="2023-05" db="EMBL/GenBank/DDBJ databases">
        <title>Streptantibioticus silvisoli sp. nov., acidotolerant actinomycetes 1 from pine litter.</title>
        <authorList>
            <person name="Swiecimska M."/>
            <person name="Golinska P."/>
            <person name="Sangal V."/>
            <person name="Wachnowicz B."/>
            <person name="Goodfellow M."/>
        </authorList>
    </citation>
    <scope>NUCLEOTIDE SEQUENCE</scope>
    <source>
        <strain evidence="3">SL13</strain>
        <strain evidence="2 4">SL54</strain>
    </source>
</reference>
<protein>
    <submittedName>
        <fullName evidence="3">TfoX/Sxy family protein</fullName>
    </submittedName>
</protein>
<proteinExistence type="predicted"/>
<sequence length="109" mass="11746">MAYDERLAGRVRERIAGHRGVTERVEVTGLAFYHDGNLAVSVLADALVVRVGPTEADAALARPGAAPFVDEGHTMRGWIMVDVDALVDDVVLYDWVDEAHAYAASLPEG</sequence>
<dbReference type="EMBL" id="JAAGKO020000039">
    <property type="protein sequence ID" value="MDI5965632.1"/>
    <property type="molecule type" value="Genomic_DNA"/>
</dbReference>
<organism evidence="3">
    <name type="scientific">Streptantibioticus silvisoli</name>
    <dbReference type="NCBI Taxonomy" id="2705255"/>
    <lineage>
        <taxon>Bacteria</taxon>
        <taxon>Bacillati</taxon>
        <taxon>Actinomycetota</taxon>
        <taxon>Actinomycetes</taxon>
        <taxon>Kitasatosporales</taxon>
        <taxon>Streptomycetaceae</taxon>
        <taxon>Streptantibioticus</taxon>
    </lineage>
</organism>
<dbReference type="AlphaFoldDB" id="A0AA90H412"/>
<evidence type="ECO:0000313" key="4">
    <source>
        <dbReference type="Proteomes" id="UP001156398"/>
    </source>
</evidence>
<dbReference type="RefSeq" id="WP_271326179.1">
    <property type="nucleotide sequence ID" value="NZ_JAAGKO020000039.1"/>
</dbReference>
<evidence type="ECO:0000259" key="1">
    <source>
        <dbReference type="Pfam" id="PF04993"/>
    </source>
</evidence>
<dbReference type="SUPFAM" id="SSF159894">
    <property type="entry name" value="YgaC/TfoX-N like"/>
    <property type="match status" value="1"/>
</dbReference>
<name>A0AA90H412_9ACTN</name>
<evidence type="ECO:0000313" key="3">
    <source>
        <dbReference type="EMBL" id="MDI5971571.1"/>
    </source>
</evidence>
<dbReference type="Gene3D" id="3.30.1460.30">
    <property type="entry name" value="YgaC/TfoX-N like chaperone"/>
    <property type="match status" value="1"/>
</dbReference>
<dbReference type="EMBL" id="JABXJJ020000023">
    <property type="protein sequence ID" value="MDI5971571.1"/>
    <property type="molecule type" value="Genomic_DNA"/>
</dbReference>
<keyword evidence="4" id="KW-1185">Reference proteome</keyword>
<dbReference type="Proteomes" id="UP001156398">
    <property type="component" value="Unassembled WGS sequence"/>
</dbReference>
<dbReference type="InterPro" id="IPR007076">
    <property type="entry name" value="TfoX_N"/>
</dbReference>
<comment type="caution">
    <text evidence="3">The sequence shown here is derived from an EMBL/GenBank/DDBJ whole genome shotgun (WGS) entry which is preliminary data.</text>
</comment>
<feature type="domain" description="TfoX N-terminal" evidence="1">
    <location>
        <begin position="15"/>
        <end position="101"/>
    </location>
</feature>